<dbReference type="InterPro" id="IPR001584">
    <property type="entry name" value="Integrase_cat-core"/>
</dbReference>
<dbReference type="GO" id="GO:0003676">
    <property type="term" value="F:nucleic acid binding"/>
    <property type="evidence" value="ECO:0007669"/>
    <property type="project" value="InterPro"/>
</dbReference>
<protein>
    <recommendedName>
        <fullName evidence="1">Gypsy retrotransposon integrase-like protein 1</fullName>
    </recommendedName>
</protein>
<evidence type="ECO:0000313" key="3">
    <source>
        <dbReference type="Ensembl" id="ENSNFUP00015021367.1"/>
    </source>
</evidence>
<dbReference type="GO" id="GO:0015074">
    <property type="term" value="P:DNA integration"/>
    <property type="evidence" value="ECO:0007669"/>
    <property type="project" value="InterPro"/>
</dbReference>
<name>A0A8C6LHP9_NOTFU</name>
<evidence type="ECO:0000259" key="2">
    <source>
        <dbReference type="PROSITE" id="PS50994"/>
    </source>
</evidence>
<reference evidence="3" key="2">
    <citation type="submission" date="2025-09" db="UniProtKB">
        <authorList>
            <consortium name="Ensembl"/>
        </authorList>
    </citation>
    <scope>IDENTIFICATION</scope>
</reference>
<dbReference type="PROSITE" id="PS50994">
    <property type="entry name" value="INTEGRASE"/>
    <property type="match status" value="1"/>
</dbReference>
<evidence type="ECO:0000313" key="4">
    <source>
        <dbReference type="Proteomes" id="UP000694548"/>
    </source>
</evidence>
<dbReference type="AlphaFoldDB" id="A0A8C6LHP9"/>
<keyword evidence="4" id="KW-1185">Reference proteome</keyword>
<dbReference type="InterPro" id="IPR036397">
    <property type="entry name" value="RNaseH_sf"/>
</dbReference>
<reference evidence="3" key="1">
    <citation type="submission" date="2025-08" db="UniProtKB">
        <authorList>
            <consortium name="Ensembl"/>
        </authorList>
    </citation>
    <scope>IDENTIFICATION</scope>
</reference>
<dbReference type="InterPro" id="IPR012337">
    <property type="entry name" value="RNaseH-like_sf"/>
</dbReference>
<dbReference type="InterPro" id="IPR041588">
    <property type="entry name" value="Integrase_H2C2"/>
</dbReference>
<dbReference type="FunFam" id="3.30.420.10:FF:000032">
    <property type="entry name" value="Retrovirus-related Pol polyprotein from transposon 297-like Protein"/>
    <property type="match status" value="1"/>
</dbReference>
<evidence type="ECO:0000256" key="1">
    <source>
        <dbReference type="ARBA" id="ARBA00039658"/>
    </source>
</evidence>
<sequence length="449" mass="51749">MSTAKLNAVGHRWVGELADFRFEIKYRPGKANGDAVTLSRLPRDISKYVDECSETLSRESIQATWEGTQASRDKDVAFVAILDLSHQGLEPCTLGTQSSISHEELRQAQREDKVIGEIIKLKEQNTQLTSHTKKAMSGPVKRLLHEWERLHTDGLLYRKTVQRRKLVVPEKYKLIAIKYLHDEMGHVGAQRVTSLARDRFYWPYMKKDIEVYVTRKCPCMKKKKPVSHVRAPMGSIVTASPLELVSIDFLHLESSVGGYEYILVVVDNFTRFAQAYPTRNKSGKTAAERVFSDFIPRFGYPQRLHHYQGREFENNLFKALQQLSGVDHSRTTPYHPQGNPAERFNRTLLQLLRTLTDREKTRCKEHLPQMVHAYNCTRHESTGYSPFDLLYGRHPHLPVDLLFGLTLQEEATSLRGFVEKWAARMKQAYKVAAEHSQLSSDRGKQHYNR</sequence>
<organism evidence="3 4">
    <name type="scientific">Nothobranchius furzeri</name>
    <name type="common">Turquoise killifish</name>
    <dbReference type="NCBI Taxonomy" id="105023"/>
    <lineage>
        <taxon>Eukaryota</taxon>
        <taxon>Metazoa</taxon>
        <taxon>Chordata</taxon>
        <taxon>Craniata</taxon>
        <taxon>Vertebrata</taxon>
        <taxon>Euteleostomi</taxon>
        <taxon>Actinopterygii</taxon>
        <taxon>Neopterygii</taxon>
        <taxon>Teleostei</taxon>
        <taxon>Neoteleostei</taxon>
        <taxon>Acanthomorphata</taxon>
        <taxon>Ovalentaria</taxon>
        <taxon>Atherinomorphae</taxon>
        <taxon>Cyprinodontiformes</taxon>
        <taxon>Nothobranchiidae</taxon>
        <taxon>Nothobranchius</taxon>
    </lineage>
</organism>
<dbReference type="SUPFAM" id="SSF53098">
    <property type="entry name" value="Ribonuclease H-like"/>
    <property type="match status" value="1"/>
</dbReference>
<dbReference type="GeneTree" id="ENSGT01000000214408"/>
<dbReference type="Pfam" id="PF00665">
    <property type="entry name" value="rve"/>
    <property type="match status" value="1"/>
</dbReference>
<feature type="domain" description="Integrase catalytic" evidence="2">
    <location>
        <begin position="237"/>
        <end position="394"/>
    </location>
</feature>
<dbReference type="InterPro" id="IPR050951">
    <property type="entry name" value="Retrovirus_Pol_polyprotein"/>
</dbReference>
<proteinExistence type="predicted"/>
<accession>A0A8C6LHP9</accession>
<dbReference type="PANTHER" id="PTHR37984:SF15">
    <property type="entry name" value="INTEGRASE CATALYTIC DOMAIN-CONTAINING PROTEIN"/>
    <property type="match status" value="1"/>
</dbReference>
<dbReference type="Proteomes" id="UP000694548">
    <property type="component" value="Unassembled WGS sequence"/>
</dbReference>
<dbReference type="FunFam" id="1.10.340.70:FF:000001">
    <property type="entry name" value="Retrovirus-related Pol polyprotein from transposon gypsy-like Protein"/>
    <property type="match status" value="1"/>
</dbReference>
<dbReference type="PANTHER" id="PTHR37984">
    <property type="entry name" value="PROTEIN CBG26694"/>
    <property type="match status" value="1"/>
</dbReference>
<dbReference type="Gene3D" id="3.30.420.10">
    <property type="entry name" value="Ribonuclease H-like superfamily/Ribonuclease H"/>
    <property type="match status" value="1"/>
</dbReference>
<dbReference type="Pfam" id="PF17921">
    <property type="entry name" value="Integrase_H2C2"/>
    <property type="match status" value="1"/>
</dbReference>
<dbReference type="Gene3D" id="1.10.340.70">
    <property type="match status" value="1"/>
</dbReference>
<dbReference type="Ensembl" id="ENSNFUT00015022368.1">
    <property type="protein sequence ID" value="ENSNFUP00015021367.1"/>
    <property type="gene ID" value="ENSNFUG00015010381.1"/>
</dbReference>